<reference evidence="1" key="1">
    <citation type="submission" date="2023-11" db="EMBL/GenBank/DDBJ databases">
        <authorList>
            <person name="Poullet M."/>
        </authorList>
    </citation>
    <scope>NUCLEOTIDE SEQUENCE</scope>
    <source>
        <strain evidence="1">E1834</strain>
    </source>
</reference>
<dbReference type="Proteomes" id="UP001497535">
    <property type="component" value="Unassembled WGS sequence"/>
</dbReference>
<sequence length="78" mass="9288">MPLKNDRKERRKKSIDVSKHCNGAKSSMAIKRKKVICDILINKKYFLFGYGVGREEFKEKMILSIKEKKKRETRVKKE</sequence>
<accession>A0ACB0YLA1</accession>
<organism evidence="1 2">
    <name type="scientific">Meloidogyne enterolobii</name>
    <name type="common">Root-knot nematode worm</name>
    <name type="synonym">Meloidogyne mayaguensis</name>
    <dbReference type="NCBI Taxonomy" id="390850"/>
    <lineage>
        <taxon>Eukaryota</taxon>
        <taxon>Metazoa</taxon>
        <taxon>Ecdysozoa</taxon>
        <taxon>Nematoda</taxon>
        <taxon>Chromadorea</taxon>
        <taxon>Rhabditida</taxon>
        <taxon>Tylenchina</taxon>
        <taxon>Tylenchomorpha</taxon>
        <taxon>Tylenchoidea</taxon>
        <taxon>Meloidogynidae</taxon>
        <taxon>Meloidogyninae</taxon>
        <taxon>Meloidogyne</taxon>
    </lineage>
</organism>
<evidence type="ECO:0000313" key="2">
    <source>
        <dbReference type="Proteomes" id="UP001497535"/>
    </source>
</evidence>
<comment type="caution">
    <text evidence="1">The sequence shown here is derived from an EMBL/GenBank/DDBJ whole genome shotgun (WGS) entry which is preliminary data.</text>
</comment>
<proteinExistence type="predicted"/>
<gene>
    <name evidence="1" type="ORF">MENTE1834_LOCUS13613</name>
</gene>
<dbReference type="EMBL" id="CAVMJV010000014">
    <property type="protein sequence ID" value="CAK5051462.1"/>
    <property type="molecule type" value="Genomic_DNA"/>
</dbReference>
<keyword evidence="2" id="KW-1185">Reference proteome</keyword>
<evidence type="ECO:0000313" key="1">
    <source>
        <dbReference type="EMBL" id="CAK5051462.1"/>
    </source>
</evidence>
<protein>
    <submittedName>
        <fullName evidence="1">Uncharacterized protein</fullName>
    </submittedName>
</protein>
<name>A0ACB0YLA1_MELEN</name>